<name>A0ABV8ZDP1_9FLAO</name>
<keyword evidence="4" id="KW-1185">Reference proteome</keyword>
<feature type="domain" description="Serine aminopeptidase S33" evidence="2">
    <location>
        <begin position="187"/>
        <end position="416"/>
    </location>
</feature>
<dbReference type="EC" id="3.4.-.-" evidence="3"/>
<dbReference type="InterPro" id="IPR029058">
    <property type="entry name" value="AB_hydrolase_fold"/>
</dbReference>
<reference evidence="4" key="1">
    <citation type="journal article" date="2019" name="Int. J. Syst. Evol. Microbiol.">
        <title>The Global Catalogue of Microorganisms (GCM) 10K type strain sequencing project: providing services to taxonomists for standard genome sequencing and annotation.</title>
        <authorList>
            <consortium name="The Broad Institute Genomics Platform"/>
            <consortium name="The Broad Institute Genome Sequencing Center for Infectious Disease"/>
            <person name="Wu L."/>
            <person name="Ma J."/>
        </authorList>
    </citation>
    <scope>NUCLEOTIDE SEQUENCE [LARGE SCALE GENOMIC DNA]</scope>
    <source>
        <strain evidence="4">NBRC 103627</strain>
    </source>
</reference>
<evidence type="ECO:0000259" key="2">
    <source>
        <dbReference type="Pfam" id="PF12146"/>
    </source>
</evidence>
<dbReference type="EMBL" id="JBHSFY010000004">
    <property type="protein sequence ID" value="MFC4477129.1"/>
    <property type="molecule type" value="Genomic_DNA"/>
</dbReference>
<dbReference type="InterPro" id="IPR022742">
    <property type="entry name" value="Hydrolase_4"/>
</dbReference>
<proteinExistence type="predicted"/>
<feature type="chain" id="PRO_5046634750" evidence="1">
    <location>
        <begin position="20"/>
        <end position="452"/>
    </location>
</feature>
<keyword evidence="3" id="KW-0378">Hydrolase</keyword>
<sequence length="452" mass="50022">MKKKILFALLIFSFFNSFAQDISGQWNGILKIQNNELRVLFNITKTEKGYSSTVDSPDQNAKGIPVTSTTFENSVLKLDIATIGGLYEGRLGADNIFVGKLIQNGHTLDLNLSKGNAEILRPQEPKQPFSYYTEDVKFENKTDKVTLAGTLSMPKKEGNFPVVILISGSGVQNRDEEMLGHKPFLVLADYLTKKGIAVLRFDDRGFGQSTGDFKKATTMDFAKDVQSGVDYLKTRKEIDKNKIGLIGHSEGGIIAPLIAGNSKDVKFIVLLAGPGIRGDKLLLLQRELLEKQMGVPDAVVEQSKENFKGAYDLIIQSNVNDDDLKAKVNSYFKSKLGNDDMAKTTTDQITSPWYYALLKLDPKPFLEKVKCPVLALNGSKDLQVPAQVNLENIKKALTEAGNKKVTTKELPNLNHLFQECKTGSPTEYATIEQTFSPIALEEISSWVLMQAK</sequence>
<dbReference type="SUPFAM" id="SSF53474">
    <property type="entry name" value="alpha/beta-Hydrolases"/>
    <property type="match status" value="1"/>
</dbReference>
<protein>
    <submittedName>
        <fullName evidence="3">Alpha/beta hydrolase family protein</fullName>
        <ecNumber evidence="3">3.4.-.-</ecNumber>
    </submittedName>
</protein>
<evidence type="ECO:0000313" key="4">
    <source>
        <dbReference type="Proteomes" id="UP001596003"/>
    </source>
</evidence>
<feature type="signal peptide" evidence="1">
    <location>
        <begin position="1"/>
        <end position="19"/>
    </location>
</feature>
<dbReference type="InterPro" id="IPR053145">
    <property type="entry name" value="AB_hydrolase_Est10"/>
</dbReference>
<comment type="caution">
    <text evidence="3">The sequence shown here is derived from an EMBL/GenBank/DDBJ whole genome shotgun (WGS) entry which is preliminary data.</text>
</comment>
<evidence type="ECO:0000256" key="1">
    <source>
        <dbReference type="SAM" id="SignalP"/>
    </source>
</evidence>
<accession>A0ABV8ZDP1</accession>
<dbReference type="GO" id="GO:0016787">
    <property type="term" value="F:hydrolase activity"/>
    <property type="evidence" value="ECO:0007669"/>
    <property type="project" value="UniProtKB-KW"/>
</dbReference>
<gene>
    <name evidence="3" type="ORF">ACFO3N_08645</name>
</gene>
<dbReference type="PANTHER" id="PTHR43265">
    <property type="entry name" value="ESTERASE ESTD"/>
    <property type="match status" value="1"/>
</dbReference>
<keyword evidence="1" id="KW-0732">Signal</keyword>
<dbReference type="RefSeq" id="WP_379796915.1">
    <property type="nucleotide sequence ID" value="NZ_JBHSFY010000004.1"/>
</dbReference>
<dbReference type="Pfam" id="PF12146">
    <property type="entry name" value="Hydrolase_4"/>
    <property type="match status" value="1"/>
</dbReference>
<evidence type="ECO:0000313" key="3">
    <source>
        <dbReference type="EMBL" id="MFC4477129.1"/>
    </source>
</evidence>
<dbReference type="Proteomes" id="UP001596003">
    <property type="component" value="Unassembled WGS sequence"/>
</dbReference>
<dbReference type="PANTHER" id="PTHR43265:SF1">
    <property type="entry name" value="ESTERASE ESTD"/>
    <property type="match status" value="1"/>
</dbReference>
<dbReference type="Gene3D" id="3.40.50.1820">
    <property type="entry name" value="alpha/beta hydrolase"/>
    <property type="match status" value="1"/>
</dbReference>
<organism evidence="3 4">
    <name type="scientific">Flavobacterium chungangensis</name>
    <dbReference type="NCBI Taxonomy" id="2708132"/>
    <lineage>
        <taxon>Bacteria</taxon>
        <taxon>Pseudomonadati</taxon>
        <taxon>Bacteroidota</taxon>
        <taxon>Flavobacteriia</taxon>
        <taxon>Flavobacteriales</taxon>
        <taxon>Flavobacteriaceae</taxon>
        <taxon>Flavobacterium</taxon>
    </lineage>
</organism>